<keyword evidence="5" id="KW-0547">Nucleotide-binding</keyword>
<keyword evidence="4" id="KW-1003">Cell membrane</keyword>
<evidence type="ECO:0000313" key="9">
    <source>
        <dbReference type="Proteomes" id="UP000013232"/>
    </source>
</evidence>
<dbReference type="EMBL" id="AMXE01000062">
    <property type="protein sequence ID" value="ENO86026.1"/>
    <property type="molecule type" value="Genomic_DNA"/>
</dbReference>
<gene>
    <name evidence="8" type="ORF">C666_14190</name>
</gene>
<dbReference type="InterPro" id="IPR050763">
    <property type="entry name" value="ABC_transporter_ATP-binding"/>
</dbReference>
<dbReference type="AlphaFoldDB" id="N6XW77"/>
<dbReference type="Pfam" id="PF00005">
    <property type="entry name" value="ABC_tran"/>
    <property type="match status" value="1"/>
</dbReference>
<dbReference type="PANTHER" id="PTHR42711:SF5">
    <property type="entry name" value="ABC TRANSPORTER ATP-BINDING PROTEIN NATA"/>
    <property type="match status" value="1"/>
</dbReference>
<proteinExistence type="inferred from homology"/>
<keyword evidence="4" id="KW-0472">Membrane</keyword>
<keyword evidence="2" id="KW-0813">Transport</keyword>
<dbReference type="InterPro" id="IPR003593">
    <property type="entry name" value="AAA+_ATPase"/>
</dbReference>
<dbReference type="SMART" id="SM00382">
    <property type="entry name" value="AAA"/>
    <property type="match status" value="1"/>
</dbReference>
<comment type="similarity">
    <text evidence="1">Belongs to the ABC transporter superfamily.</text>
</comment>
<dbReference type="STRING" id="1123367.GCA_000621305_03506"/>
<keyword evidence="9" id="KW-1185">Reference proteome</keyword>
<sequence>MTSATQAASVAPLIECDQLRHGYAGKQVLNGLSFQVRKGGIYGLLGKNGAGKTTTINILMGFLEPSGGRCRVLGDPSHRLRPETRRKIGLLHEGFTQHDFMTIAELEKFYRHFYPHWQPQVFAQLVQKLQVPASRRLSKLSFGQRSQVCLALVMAQRPELMILDDYSMGLDAGYRRLLLDYLHAYAREYGTTILLTSHVVQDLERLIDHMFIIQNGSLLYSAERGRFFESLRQWRFRRTPQADLLEKTDLLTSVEHIGRHSIVCSFHDEAQVRQALRQKDVALEDWQEIPLGFEDAFLSLTGKY</sequence>
<protein>
    <submittedName>
        <fullName evidence="8">ABC transporter ATP-binding protein</fullName>
    </submittedName>
</protein>
<evidence type="ECO:0000256" key="5">
    <source>
        <dbReference type="ARBA" id="ARBA00022741"/>
    </source>
</evidence>
<evidence type="ECO:0000259" key="7">
    <source>
        <dbReference type="PROSITE" id="PS50893"/>
    </source>
</evidence>
<dbReference type="InterPro" id="IPR003439">
    <property type="entry name" value="ABC_transporter-like_ATP-bd"/>
</dbReference>
<comment type="caution">
    <text evidence="8">The sequence shown here is derived from an EMBL/GenBank/DDBJ whole genome shotgun (WGS) entry which is preliminary data.</text>
</comment>
<dbReference type="InterPro" id="IPR027417">
    <property type="entry name" value="P-loop_NTPase"/>
</dbReference>
<evidence type="ECO:0000256" key="2">
    <source>
        <dbReference type="ARBA" id="ARBA00022448"/>
    </source>
</evidence>
<dbReference type="eggNOG" id="COG1131">
    <property type="taxonomic scope" value="Bacteria"/>
</dbReference>
<evidence type="ECO:0000256" key="6">
    <source>
        <dbReference type="ARBA" id="ARBA00022840"/>
    </source>
</evidence>
<evidence type="ECO:0000256" key="1">
    <source>
        <dbReference type="ARBA" id="ARBA00005417"/>
    </source>
</evidence>
<keyword evidence="3" id="KW-0536">Nodulation</keyword>
<dbReference type="SUPFAM" id="SSF52540">
    <property type="entry name" value="P-loop containing nucleoside triphosphate hydrolases"/>
    <property type="match status" value="1"/>
</dbReference>
<dbReference type="Proteomes" id="UP000013232">
    <property type="component" value="Unassembled WGS sequence"/>
</dbReference>
<dbReference type="GO" id="GO:0016887">
    <property type="term" value="F:ATP hydrolysis activity"/>
    <property type="evidence" value="ECO:0007669"/>
    <property type="project" value="InterPro"/>
</dbReference>
<dbReference type="GO" id="GO:0005524">
    <property type="term" value="F:ATP binding"/>
    <property type="evidence" value="ECO:0007669"/>
    <property type="project" value="UniProtKB-KW"/>
</dbReference>
<dbReference type="PANTHER" id="PTHR42711">
    <property type="entry name" value="ABC TRANSPORTER ATP-BINDING PROTEIN"/>
    <property type="match status" value="1"/>
</dbReference>
<evidence type="ECO:0000313" key="8">
    <source>
        <dbReference type="EMBL" id="ENO86026.1"/>
    </source>
</evidence>
<organism evidence="8 9">
    <name type="scientific">Thauera linaloolentis (strain DSM 12138 / JCM 21573 / CCUG 41526 / CIP 105981 / IAM 15112 / NBRC 102519 / 47Lol)</name>
    <dbReference type="NCBI Taxonomy" id="1123367"/>
    <lineage>
        <taxon>Bacteria</taxon>
        <taxon>Pseudomonadati</taxon>
        <taxon>Pseudomonadota</taxon>
        <taxon>Betaproteobacteria</taxon>
        <taxon>Rhodocyclales</taxon>
        <taxon>Zoogloeaceae</taxon>
        <taxon>Thauera</taxon>
    </lineage>
</organism>
<reference evidence="8 9" key="1">
    <citation type="submission" date="2012-09" db="EMBL/GenBank/DDBJ databases">
        <title>Draft Genome Sequences of 6 Strains from Genus Thauera.</title>
        <authorList>
            <person name="Liu B."/>
            <person name="Shapleigh J.P."/>
            <person name="Frostegard A.H."/>
        </authorList>
    </citation>
    <scope>NUCLEOTIDE SEQUENCE [LARGE SCALE GENOMIC DNA]</scope>
    <source>
        <strain evidence="9">47Lol / DSM 12138</strain>
    </source>
</reference>
<dbReference type="CDD" id="cd03230">
    <property type="entry name" value="ABC_DR_subfamily_A"/>
    <property type="match status" value="1"/>
</dbReference>
<keyword evidence="6 8" id="KW-0067">ATP-binding</keyword>
<dbReference type="Gene3D" id="3.40.50.300">
    <property type="entry name" value="P-loop containing nucleotide triphosphate hydrolases"/>
    <property type="match status" value="1"/>
</dbReference>
<evidence type="ECO:0000256" key="3">
    <source>
        <dbReference type="ARBA" id="ARBA00022458"/>
    </source>
</evidence>
<evidence type="ECO:0000256" key="4">
    <source>
        <dbReference type="ARBA" id="ARBA00022475"/>
    </source>
</evidence>
<accession>N6XW77</accession>
<dbReference type="PROSITE" id="PS50893">
    <property type="entry name" value="ABC_TRANSPORTER_2"/>
    <property type="match status" value="1"/>
</dbReference>
<name>N6XW77_THAL4</name>
<feature type="domain" description="ABC transporter" evidence="7">
    <location>
        <begin position="14"/>
        <end position="240"/>
    </location>
</feature>